<dbReference type="RefSeq" id="XP_014071253.2">
    <property type="nucleotide sequence ID" value="XM_014215778.2"/>
</dbReference>
<dbReference type="GO" id="GO:0005096">
    <property type="term" value="F:GTPase activator activity"/>
    <property type="evidence" value="ECO:0007669"/>
    <property type="project" value="UniProtKB-KW"/>
</dbReference>
<evidence type="ECO:0000256" key="6">
    <source>
        <dbReference type="ARBA" id="ARBA00022737"/>
    </source>
</evidence>
<organism evidence="19 20">
    <name type="scientific">Salmo salar</name>
    <name type="common">Atlantic salmon</name>
    <dbReference type="NCBI Taxonomy" id="8030"/>
    <lineage>
        <taxon>Eukaryota</taxon>
        <taxon>Metazoa</taxon>
        <taxon>Chordata</taxon>
        <taxon>Craniata</taxon>
        <taxon>Vertebrata</taxon>
        <taxon>Euteleostomi</taxon>
        <taxon>Actinopterygii</taxon>
        <taxon>Neopterygii</taxon>
        <taxon>Teleostei</taxon>
        <taxon>Protacanthopterygii</taxon>
        <taxon>Salmoniformes</taxon>
        <taxon>Salmonidae</taxon>
        <taxon>Salmoninae</taxon>
        <taxon>Salmo</taxon>
    </lineage>
</organism>
<keyword evidence="9 15" id="KW-0862">Zinc</keyword>
<keyword evidence="3 15" id="KW-0343">GTPase activation</keyword>
<comment type="activity regulation">
    <text evidence="15">GAP activity stimulated by phosphatidylinositol 4,5-bisphosphate (PIP2) and phosphatidic acid.</text>
</comment>
<evidence type="ECO:0000259" key="18">
    <source>
        <dbReference type="PROSITE" id="PS50115"/>
    </source>
</evidence>
<dbReference type="InterPro" id="IPR004148">
    <property type="entry name" value="BAR_dom"/>
</dbReference>
<feature type="compositionally biased region" description="Polar residues" evidence="16">
    <location>
        <begin position="827"/>
        <end position="837"/>
    </location>
</feature>
<keyword evidence="4" id="KW-1003">Cell membrane</keyword>
<comment type="domain">
    <text evidence="15">The BAR domain mediates homodimerization, it can neither bind membrane nor impart curvature, but instead requires the neighboring PH domain to achieve these functions.</text>
</comment>
<dbReference type="Gene3D" id="1.25.40.20">
    <property type="entry name" value="Ankyrin repeat-containing domain"/>
    <property type="match status" value="1"/>
</dbReference>
<feature type="domain" description="Arf-GAP" evidence="18">
    <location>
        <begin position="399"/>
        <end position="521"/>
    </location>
</feature>
<dbReference type="InterPro" id="IPR011993">
    <property type="entry name" value="PH-like_dom_sf"/>
</dbReference>
<feature type="repeat" description="ANK" evidence="13">
    <location>
        <begin position="730"/>
        <end position="762"/>
    </location>
</feature>
<dbReference type="SUPFAM" id="SSF57863">
    <property type="entry name" value="ArfGap/RecO-like zinc finger"/>
    <property type="match status" value="1"/>
</dbReference>
<evidence type="ECO:0000256" key="9">
    <source>
        <dbReference type="ARBA" id="ARBA00022833"/>
    </source>
</evidence>
<dbReference type="PROSITE" id="PS50003">
    <property type="entry name" value="PH_DOMAIN"/>
    <property type="match status" value="1"/>
</dbReference>
<evidence type="ECO:0000256" key="11">
    <source>
        <dbReference type="ARBA" id="ARBA00023054"/>
    </source>
</evidence>
<dbReference type="InterPro" id="IPR036770">
    <property type="entry name" value="Ankyrin_rpt-contain_sf"/>
</dbReference>
<feature type="region of interest" description="Disordered" evidence="16">
    <location>
        <begin position="818"/>
        <end position="837"/>
    </location>
</feature>
<dbReference type="PANTHER" id="PTHR23180:SF241">
    <property type="entry name" value="ARF-GAP WITH COILED-COIL, ANK REPEAT AND PH DOMAIN-CONTAINING PROTEIN 2"/>
    <property type="match status" value="1"/>
</dbReference>
<keyword evidence="12" id="KW-0472">Membrane</keyword>
<dbReference type="CDD" id="cd13250">
    <property type="entry name" value="PH_ACAP"/>
    <property type="match status" value="1"/>
</dbReference>
<feature type="region of interest" description="Disordered" evidence="16">
    <location>
        <begin position="367"/>
        <end position="397"/>
    </location>
</feature>
<dbReference type="Pfam" id="PF01412">
    <property type="entry name" value="ArfGap"/>
    <property type="match status" value="1"/>
</dbReference>
<keyword evidence="10 13" id="KW-0040">ANK repeat</keyword>
<keyword evidence="8 14" id="KW-0863">Zinc-finger</keyword>
<dbReference type="InterPro" id="IPR045258">
    <property type="entry name" value="ACAP1/2/3-like"/>
</dbReference>
<feature type="repeat" description="ANK" evidence="13">
    <location>
        <begin position="697"/>
        <end position="729"/>
    </location>
</feature>
<evidence type="ECO:0000256" key="12">
    <source>
        <dbReference type="ARBA" id="ARBA00023136"/>
    </source>
</evidence>
<accession>A0A1S3T3T7</accession>
<dbReference type="Pfam" id="PF12796">
    <property type="entry name" value="Ank_2"/>
    <property type="match status" value="1"/>
</dbReference>
<dbReference type="InterPro" id="IPR001164">
    <property type="entry name" value="ArfGAP_dom"/>
</dbReference>
<evidence type="ECO:0000259" key="17">
    <source>
        <dbReference type="PROSITE" id="PS50003"/>
    </source>
</evidence>
<dbReference type="PRINTS" id="PR00405">
    <property type="entry name" value="REVINTRACTNG"/>
</dbReference>
<dbReference type="InterPro" id="IPR002110">
    <property type="entry name" value="Ankyrin_rpt"/>
</dbReference>
<evidence type="ECO:0000256" key="13">
    <source>
        <dbReference type="PROSITE-ProRule" id="PRU00023"/>
    </source>
</evidence>
<feature type="region of interest" description="Disordered" evidence="16">
    <location>
        <begin position="524"/>
        <end position="569"/>
    </location>
</feature>
<dbReference type="SMART" id="SM00105">
    <property type="entry name" value="ArfGap"/>
    <property type="match status" value="1"/>
</dbReference>
<evidence type="ECO:0000256" key="4">
    <source>
        <dbReference type="ARBA" id="ARBA00022475"/>
    </source>
</evidence>
<gene>
    <name evidence="20" type="primary">LOC106613490</name>
</gene>
<name>A0A1S3T3T7_SALSA</name>
<evidence type="ECO:0000256" key="15">
    <source>
        <dbReference type="RuleBase" id="RU369028"/>
    </source>
</evidence>
<evidence type="ECO:0000256" key="1">
    <source>
        <dbReference type="ARBA" id="ARBA00004236"/>
    </source>
</evidence>
<evidence type="ECO:0000256" key="10">
    <source>
        <dbReference type="ARBA" id="ARBA00023043"/>
    </source>
</evidence>
<feature type="compositionally biased region" description="Low complexity" evidence="16">
    <location>
        <begin position="379"/>
        <end position="388"/>
    </location>
</feature>
<dbReference type="SUPFAM" id="SSF48403">
    <property type="entry name" value="Ankyrin repeat"/>
    <property type="match status" value="1"/>
</dbReference>
<dbReference type="Gene3D" id="1.20.1270.60">
    <property type="entry name" value="Arfaptin homology (AH) domain/BAR domain"/>
    <property type="match status" value="1"/>
</dbReference>
<protein>
    <recommendedName>
        <fullName evidence="15">Arf-GAP with coiled-coil, ANK repeat and PH domain-containing protein</fullName>
        <shortName evidence="15">Cnt-b</shortName>
    </recommendedName>
    <alternativeName>
        <fullName evidence="15">Centaurin-beta</fullName>
    </alternativeName>
</protein>
<dbReference type="SUPFAM" id="SSF103657">
    <property type="entry name" value="BAR/IMD domain-like"/>
    <property type="match status" value="1"/>
</dbReference>
<proteinExistence type="predicted"/>
<dbReference type="AlphaFoldDB" id="A0A1S3T3T7"/>
<dbReference type="Bgee" id="ENSSSAG00000079971">
    <property type="expression patterns" value="Expressed in midgut and 23 other cell types or tissues"/>
</dbReference>
<dbReference type="InterPro" id="IPR001849">
    <property type="entry name" value="PH_domain"/>
</dbReference>
<evidence type="ECO:0000256" key="2">
    <source>
        <dbReference type="ARBA" id="ARBA00004481"/>
    </source>
</evidence>
<evidence type="ECO:0000313" key="20">
    <source>
        <dbReference type="RefSeq" id="XP_014071253.2"/>
    </source>
</evidence>
<dbReference type="InterPro" id="IPR038508">
    <property type="entry name" value="ArfGAP_dom_sf"/>
</dbReference>
<dbReference type="Pfam" id="PF16746">
    <property type="entry name" value="BAR_3"/>
    <property type="match status" value="1"/>
</dbReference>
<evidence type="ECO:0000313" key="19">
    <source>
        <dbReference type="Proteomes" id="UP001652741"/>
    </source>
</evidence>
<dbReference type="InterPro" id="IPR027267">
    <property type="entry name" value="AH/BAR_dom_sf"/>
</dbReference>
<dbReference type="GeneID" id="106613490"/>
<dbReference type="SUPFAM" id="SSF50729">
    <property type="entry name" value="PH domain-like"/>
    <property type="match status" value="1"/>
</dbReference>
<dbReference type="PROSITE" id="PS50088">
    <property type="entry name" value="ANK_REPEAT"/>
    <property type="match status" value="2"/>
</dbReference>
<keyword evidence="19" id="KW-1185">Reference proteome</keyword>
<dbReference type="SMART" id="SM00233">
    <property type="entry name" value="PH"/>
    <property type="match status" value="1"/>
</dbReference>
<dbReference type="GO" id="GO:0008270">
    <property type="term" value="F:zinc ion binding"/>
    <property type="evidence" value="ECO:0007669"/>
    <property type="project" value="UniProtKB-KW"/>
</dbReference>
<sequence length="837" mass="94190">MKITVEFEECLKDSPRFRATVEEVEGDVGELESKLDKLVKLCIGMIDAGKAYNTANKQFVNGIRELAASSTKDEVIESSLTKFAESLQEMINYHTILFDQAQRSVKTQLLTFVKEDLRKFKESKKQFDKVSEEKEAALTKNAQVPRNKQHEVEEATNILTATRKCFRHIVLDYVLQINVLQSKRRSEILKSMLSFMYAHLTFFHQGYDLFSELQPLMKQLGGQLDQLVVDAAKEKRDMEQKHSTIQQKDFSNDDTKLEYNVDADNGIAMEGYLFKRASNAFKTWNRRWFSIQNNQLVYQKKFKDNPTVVVEDLRLCTVKHCEDIERRFCFEVVSPTKSCMMQADSEKLRQAWIKAVQNSIATAFREQGEDAEKLDRKSSTSTGSLESGGEPKEKSLKGESALQRVMVIGGNACCCDCGQPDPRWASINLGITLCIQCSGIHRSLGVHFSKVRSLTLDSWEPELLKLMCELGNGVINQIYEARREELGARKPRPADPRQEIEAYIRAKYVDRHFVRRPSDEELRSKVVSLSKQEKRLSSSLEHLPPRPPPPTPKLRPASNASSQSAATKGLEARRDSLFCPDELDSLFSYFDTSAKLRSIRSADSGIQNSADGSREMLATIPSTNSLAEAEAAEAPPMTMPAILPPPSPCKEVVVFSEPKEYSPGLQLYWASCARSLPDMAEALAHGGEVNWVNTDDDKRTPLIMAVQGGSLVTCEFLLQNAANVNQQDAQGRGPLHHATILGHTGQVCLFLKRGANQKAADIEEKTPLSMAVDAANADIVTLLRLAKMNEEMREAEGPYMQSGDETYQDIFQDFSQMASNDPEKLNRYQQYDSQQRP</sequence>
<evidence type="ECO:0000256" key="5">
    <source>
        <dbReference type="ARBA" id="ARBA00022723"/>
    </source>
</evidence>
<dbReference type="Proteomes" id="UP001652741">
    <property type="component" value="Chromosome ssa10"/>
</dbReference>
<comment type="subcellular location">
    <subcellularLocation>
        <location evidence="1">Cell membrane</location>
    </subcellularLocation>
    <subcellularLocation>
        <location evidence="2 15">Endosome membrane</location>
        <topology evidence="2 15">Peripheral membrane protein</topology>
    </subcellularLocation>
</comment>
<reference evidence="20" key="1">
    <citation type="submission" date="2025-08" db="UniProtKB">
        <authorList>
            <consortium name="RefSeq"/>
        </authorList>
    </citation>
    <scope>IDENTIFICATION</scope>
</reference>
<dbReference type="PROSITE" id="PS50115">
    <property type="entry name" value="ARFGAP"/>
    <property type="match status" value="1"/>
</dbReference>
<keyword evidence="6 15" id="KW-0677">Repeat</keyword>
<evidence type="ECO:0000256" key="7">
    <source>
        <dbReference type="ARBA" id="ARBA00022753"/>
    </source>
</evidence>
<dbReference type="CDD" id="cd07638">
    <property type="entry name" value="BAR_ACAP2"/>
    <property type="match status" value="1"/>
</dbReference>
<evidence type="ECO:0000256" key="14">
    <source>
        <dbReference type="PROSITE-ProRule" id="PRU00288"/>
    </source>
</evidence>
<evidence type="ECO:0000256" key="16">
    <source>
        <dbReference type="SAM" id="MobiDB-lite"/>
    </source>
</evidence>
<dbReference type="Pfam" id="PF00169">
    <property type="entry name" value="PH"/>
    <property type="match status" value="1"/>
</dbReference>
<dbReference type="SMART" id="SM00248">
    <property type="entry name" value="ANK"/>
    <property type="match status" value="3"/>
</dbReference>
<dbReference type="Gene3D" id="2.30.29.30">
    <property type="entry name" value="Pleckstrin-homology domain (PH domain)/Phosphotyrosine-binding domain (PTB)"/>
    <property type="match status" value="1"/>
</dbReference>
<comment type="domain">
    <text evidence="15">PH domain binds phospholipids including phosphatidic acid, phosphatidylinositol 3-phosphate, phosphatidylinositol 3,5-bisphosphate (PIP2) and phosphatidylinositol 3,4,5-trisphosphate (PIP3). May mediate protein binding to PIP2 or PIP3 containing membranes.</text>
</comment>
<feature type="domain" description="PH" evidence="17">
    <location>
        <begin position="266"/>
        <end position="361"/>
    </location>
</feature>
<dbReference type="Gene3D" id="1.10.220.150">
    <property type="entry name" value="Arf GTPase activating protein"/>
    <property type="match status" value="1"/>
</dbReference>
<evidence type="ECO:0000256" key="8">
    <source>
        <dbReference type="ARBA" id="ARBA00022771"/>
    </source>
</evidence>
<keyword evidence="11" id="KW-0175">Coiled coil</keyword>
<dbReference type="GO" id="GO:0005886">
    <property type="term" value="C:plasma membrane"/>
    <property type="evidence" value="ECO:0007669"/>
    <property type="project" value="UniProtKB-SubCell"/>
</dbReference>
<dbReference type="PROSITE" id="PS50297">
    <property type="entry name" value="ANK_REP_REGION"/>
    <property type="match status" value="2"/>
</dbReference>
<feature type="compositionally biased region" description="Basic and acidic residues" evidence="16">
    <location>
        <begin position="367"/>
        <end position="378"/>
    </location>
</feature>
<dbReference type="GO" id="GO:0010008">
    <property type="term" value="C:endosome membrane"/>
    <property type="evidence" value="ECO:0007669"/>
    <property type="project" value="UniProtKB-SubCell"/>
</dbReference>
<evidence type="ECO:0000256" key="3">
    <source>
        <dbReference type="ARBA" id="ARBA00022468"/>
    </source>
</evidence>
<keyword evidence="7 15" id="KW-0967">Endosome</keyword>
<dbReference type="InterPro" id="IPR037278">
    <property type="entry name" value="ARFGAP/RecO"/>
</dbReference>
<keyword evidence="5 15" id="KW-0479">Metal-binding</keyword>
<comment type="function">
    <text evidence="15">GTPase-activating protein for the ADP ribosylation factor family.</text>
</comment>
<dbReference type="PANTHER" id="PTHR23180">
    <property type="entry name" value="CENTAURIN/ARF"/>
    <property type="match status" value="1"/>
</dbReference>